<keyword evidence="4" id="KW-1185">Reference proteome</keyword>
<dbReference type="GO" id="GO:0006508">
    <property type="term" value="P:proteolysis"/>
    <property type="evidence" value="ECO:0007669"/>
    <property type="project" value="InterPro"/>
</dbReference>
<sequence length="648" mass="72580">MAANAGSPVPSPQTAKGMAANADSTVSPPRTSKEMAGNADAPIPPTRNSIFTAFKDILTTDGARWGQICTACAMVFVTALFAAIVGFGVYISKQRSNRDFTSTPFCCHEEAEEMYRYVNERVDPCKDFFAYVCTNRTRGSSEFSMRWWNKVVVTGVPPEGTHMSNAGLFLNAYHKSCLETLSHHEQFFTDLAVSIAETMRQLLLTPNTRNAMAYCITMSRQFNLSSVIETFFYQPSAILHFPVHLWCSSNPLSELALKGAALALRNILSMKATEEGAIQIKQRLCTRYPTGNIQFNDIQSFQDIFFNDVWSVNELKDGFQMFGYQVTNATKLLTVGLSGIRAIHDIFSAPPNEALDALKAVILLWKSVESGQIQFDVKPSMTSSLVFQSCEKSLNFIQELRDLLIVQLLIPPNIEVKATAIFTAIRRTVYEDCRSSTLFAPEDHSRLETFLRGISLLTPSESEKSPVEVPVPTGRFASDLLQARAYTFAATQKQIADVGIQFTPYKSAVYFRSPQLLYLSPELYTRSVTGTSFRSDLVSMTVLGRLMAESLWYLVLSDDTWGSKTVANIERLLDCFVSNYTTYDQGRKTGNRINERRHESRALAADALGLASIARALSEPEWRISKLTWSLWHLSHGQLFYILTTFYR</sequence>
<dbReference type="VEuPathDB" id="VectorBase:HLOH_053886"/>
<keyword evidence="2" id="KW-0472">Membrane</keyword>
<dbReference type="InterPro" id="IPR000718">
    <property type="entry name" value="Peptidase_M13"/>
</dbReference>
<dbReference type="Proteomes" id="UP000821853">
    <property type="component" value="Chromosome 4"/>
</dbReference>
<name>A0A9J6GB52_HAELO</name>
<protein>
    <recommendedName>
        <fullName evidence="5">Peptidase M13 N-terminal domain-containing protein</fullName>
    </recommendedName>
</protein>
<feature type="region of interest" description="Disordered" evidence="1">
    <location>
        <begin position="1"/>
        <end position="44"/>
    </location>
</feature>
<keyword evidence="2" id="KW-1133">Transmembrane helix</keyword>
<dbReference type="OrthoDB" id="10649310at2759"/>
<proteinExistence type="predicted"/>
<dbReference type="OMA" id="ICTACAM"/>
<evidence type="ECO:0000256" key="2">
    <source>
        <dbReference type="SAM" id="Phobius"/>
    </source>
</evidence>
<dbReference type="SUPFAM" id="SSF55486">
    <property type="entry name" value="Metalloproteases ('zincins'), catalytic domain"/>
    <property type="match status" value="1"/>
</dbReference>
<evidence type="ECO:0000256" key="1">
    <source>
        <dbReference type="SAM" id="MobiDB-lite"/>
    </source>
</evidence>
<organism evidence="3 4">
    <name type="scientific">Haemaphysalis longicornis</name>
    <name type="common">Bush tick</name>
    <dbReference type="NCBI Taxonomy" id="44386"/>
    <lineage>
        <taxon>Eukaryota</taxon>
        <taxon>Metazoa</taxon>
        <taxon>Ecdysozoa</taxon>
        <taxon>Arthropoda</taxon>
        <taxon>Chelicerata</taxon>
        <taxon>Arachnida</taxon>
        <taxon>Acari</taxon>
        <taxon>Parasitiformes</taxon>
        <taxon>Ixodida</taxon>
        <taxon>Ixodoidea</taxon>
        <taxon>Ixodidae</taxon>
        <taxon>Haemaphysalinae</taxon>
        <taxon>Haemaphysalis</taxon>
    </lineage>
</organism>
<comment type="caution">
    <text evidence="3">The sequence shown here is derived from an EMBL/GenBank/DDBJ whole genome shotgun (WGS) entry which is preliminary data.</text>
</comment>
<evidence type="ECO:0000313" key="3">
    <source>
        <dbReference type="EMBL" id="KAH9372637.1"/>
    </source>
</evidence>
<reference evidence="3 4" key="1">
    <citation type="journal article" date="2020" name="Cell">
        <title>Large-Scale Comparative Analyses of Tick Genomes Elucidate Their Genetic Diversity and Vector Capacities.</title>
        <authorList>
            <consortium name="Tick Genome and Microbiome Consortium (TIGMIC)"/>
            <person name="Jia N."/>
            <person name="Wang J."/>
            <person name="Shi W."/>
            <person name="Du L."/>
            <person name="Sun Y."/>
            <person name="Zhan W."/>
            <person name="Jiang J.F."/>
            <person name="Wang Q."/>
            <person name="Zhang B."/>
            <person name="Ji P."/>
            <person name="Bell-Sakyi L."/>
            <person name="Cui X.M."/>
            <person name="Yuan T.T."/>
            <person name="Jiang B.G."/>
            <person name="Yang W.F."/>
            <person name="Lam T.T."/>
            <person name="Chang Q.C."/>
            <person name="Ding S.J."/>
            <person name="Wang X.J."/>
            <person name="Zhu J.G."/>
            <person name="Ruan X.D."/>
            <person name="Zhao L."/>
            <person name="Wei J.T."/>
            <person name="Ye R.Z."/>
            <person name="Que T.C."/>
            <person name="Du C.H."/>
            <person name="Zhou Y.H."/>
            <person name="Cheng J.X."/>
            <person name="Dai P.F."/>
            <person name="Guo W.B."/>
            <person name="Han X.H."/>
            <person name="Huang E.J."/>
            <person name="Li L.F."/>
            <person name="Wei W."/>
            <person name="Gao Y.C."/>
            <person name="Liu J.Z."/>
            <person name="Shao H.Z."/>
            <person name="Wang X."/>
            <person name="Wang C.C."/>
            <person name="Yang T.C."/>
            <person name="Huo Q.B."/>
            <person name="Li W."/>
            <person name="Chen H.Y."/>
            <person name="Chen S.E."/>
            <person name="Zhou L.G."/>
            <person name="Ni X.B."/>
            <person name="Tian J.H."/>
            <person name="Sheng Y."/>
            <person name="Liu T."/>
            <person name="Pan Y.S."/>
            <person name="Xia L.Y."/>
            <person name="Li J."/>
            <person name="Zhao F."/>
            <person name="Cao W.C."/>
        </authorList>
    </citation>
    <scope>NUCLEOTIDE SEQUENCE [LARGE SCALE GENOMIC DNA]</scope>
    <source>
        <strain evidence="3">HaeL-2018</strain>
    </source>
</reference>
<dbReference type="EMBL" id="JABSTR010000006">
    <property type="protein sequence ID" value="KAH9372637.1"/>
    <property type="molecule type" value="Genomic_DNA"/>
</dbReference>
<dbReference type="AlphaFoldDB" id="A0A9J6GB52"/>
<dbReference type="PROSITE" id="PS51885">
    <property type="entry name" value="NEPRILYSIN"/>
    <property type="match status" value="1"/>
</dbReference>
<evidence type="ECO:0008006" key="5">
    <source>
        <dbReference type="Google" id="ProtNLM"/>
    </source>
</evidence>
<gene>
    <name evidence="3" type="ORF">HPB48_007833</name>
</gene>
<evidence type="ECO:0000313" key="4">
    <source>
        <dbReference type="Proteomes" id="UP000821853"/>
    </source>
</evidence>
<keyword evidence="2" id="KW-0812">Transmembrane</keyword>
<accession>A0A9J6GB52</accession>
<dbReference type="GO" id="GO:0004222">
    <property type="term" value="F:metalloendopeptidase activity"/>
    <property type="evidence" value="ECO:0007669"/>
    <property type="project" value="InterPro"/>
</dbReference>
<feature type="transmembrane region" description="Helical" evidence="2">
    <location>
        <begin position="65"/>
        <end position="91"/>
    </location>
</feature>